<dbReference type="EMBL" id="MCSW01000195">
    <property type="protein sequence ID" value="PMF19151.1"/>
    <property type="molecule type" value="Genomic_DNA"/>
</dbReference>
<dbReference type="PANTHER" id="PTHR30250:SF26">
    <property type="entry name" value="PSMA PROTEIN"/>
    <property type="match status" value="1"/>
</dbReference>
<dbReference type="PANTHER" id="PTHR30250">
    <property type="entry name" value="PST FAMILY PREDICTED COLANIC ACID TRANSPORTER"/>
    <property type="match status" value="1"/>
</dbReference>
<evidence type="ECO:0008006" key="9">
    <source>
        <dbReference type="Google" id="ProtNLM"/>
    </source>
</evidence>
<feature type="transmembrane region" description="Helical" evidence="6">
    <location>
        <begin position="342"/>
        <end position="362"/>
    </location>
</feature>
<keyword evidence="4 6" id="KW-1133">Transmembrane helix</keyword>
<dbReference type="Proteomes" id="UP000235405">
    <property type="component" value="Unassembled WGS sequence"/>
</dbReference>
<evidence type="ECO:0000256" key="3">
    <source>
        <dbReference type="ARBA" id="ARBA00022692"/>
    </source>
</evidence>
<sequence>MENKLVIKNSIILIVRLLLTLTLSLLASKVLLSALGVEVFGIFNVAMGLVLLMGFLHGALTSAFQRYFSYYEQHERYEVLILALNLIFKIGMLLLIMNLSIGLWFVRNKLNIPIGLEADISESYIYVVFGFIFLLMTIPFHALLVSQNNASAYAICTLLDVVFKLLSAVIVLKIYAGVVLYSKLYLFSSILSFAISFMISLSSMIEIRKSRAFSEKIRIKKELNSYILWSVWGNLASALSTHGGNILINALFLPMHSASRVIATQLGGVINSGISSIQMSLTPSIVRLYAKGELSNMLKISYRASRIYLNLSILVVLPCYYFSSEIMTLWLSDNTPEYASYFFRFTLVILVIESVSPPLMVCAQATGNIKKYQVSIGGVLLLIIPTTWGLYSLGFNVESIYIVTTMYSITCLLIRLHLLKEMIGLDRTKFFHAVSNKLLSNVIIYGIVFTILNFLWYEKIHWTVIIVIYGFSSGCYYIYSESTNKEKKLLLNILIRNINFGKYKRKN</sequence>
<feature type="transmembrane region" description="Helical" evidence="6">
    <location>
        <begin position="152"/>
        <end position="178"/>
    </location>
</feature>
<name>A0A2N7CBK2_VIBSP</name>
<evidence type="ECO:0000313" key="8">
    <source>
        <dbReference type="Proteomes" id="UP000235405"/>
    </source>
</evidence>
<evidence type="ECO:0000313" key="7">
    <source>
        <dbReference type="EMBL" id="PMF19151.1"/>
    </source>
</evidence>
<feature type="transmembrane region" description="Helical" evidence="6">
    <location>
        <begin position="184"/>
        <end position="205"/>
    </location>
</feature>
<feature type="transmembrane region" description="Helical" evidence="6">
    <location>
        <begin position="399"/>
        <end position="418"/>
    </location>
</feature>
<comment type="caution">
    <text evidence="7">The sequence shown here is derived from an EMBL/GenBank/DDBJ whole genome shotgun (WGS) entry which is preliminary data.</text>
</comment>
<organism evidence="7 8">
    <name type="scientific">Vibrio splendidus</name>
    <dbReference type="NCBI Taxonomy" id="29497"/>
    <lineage>
        <taxon>Bacteria</taxon>
        <taxon>Pseudomonadati</taxon>
        <taxon>Pseudomonadota</taxon>
        <taxon>Gammaproteobacteria</taxon>
        <taxon>Vibrionales</taxon>
        <taxon>Vibrionaceae</taxon>
        <taxon>Vibrio</taxon>
    </lineage>
</organism>
<feature type="transmembrane region" description="Helical" evidence="6">
    <location>
        <begin position="124"/>
        <end position="145"/>
    </location>
</feature>
<gene>
    <name evidence="7" type="ORF">BCV19_14145</name>
</gene>
<feature type="transmembrane region" description="Helical" evidence="6">
    <location>
        <begin position="41"/>
        <end position="60"/>
    </location>
</feature>
<dbReference type="AlphaFoldDB" id="A0A2N7CBK2"/>
<evidence type="ECO:0000256" key="6">
    <source>
        <dbReference type="SAM" id="Phobius"/>
    </source>
</evidence>
<evidence type="ECO:0000256" key="1">
    <source>
        <dbReference type="ARBA" id="ARBA00004651"/>
    </source>
</evidence>
<feature type="transmembrane region" description="Helical" evidence="6">
    <location>
        <begin position="374"/>
        <end position="393"/>
    </location>
</feature>
<feature type="transmembrane region" description="Helical" evidence="6">
    <location>
        <begin position="12"/>
        <end position="35"/>
    </location>
</feature>
<comment type="subcellular location">
    <subcellularLocation>
        <location evidence="1">Cell membrane</location>
        <topology evidence="1">Multi-pass membrane protein</topology>
    </subcellularLocation>
</comment>
<feature type="transmembrane region" description="Helical" evidence="6">
    <location>
        <begin position="307"/>
        <end position="330"/>
    </location>
</feature>
<keyword evidence="5 6" id="KW-0472">Membrane</keyword>
<feature type="transmembrane region" description="Helical" evidence="6">
    <location>
        <begin position="462"/>
        <end position="479"/>
    </location>
</feature>
<protein>
    <recommendedName>
        <fullName evidence="9">Polysaccharide biosynthesis protein</fullName>
    </recommendedName>
</protein>
<dbReference type="InterPro" id="IPR050833">
    <property type="entry name" value="Poly_Biosynth_Transport"/>
</dbReference>
<feature type="transmembrane region" description="Helical" evidence="6">
    <location>
        <begin position="80"/>
        <end position="104"/>
    </location>
</feature>
<keyword evidence="3 6" id="KW-0812">Transmembrane</keyword>
<evidence type="ECO:0000256" key="2">
    <source>
        <dbReference type="ARBA" id="ARBA00022475"/>
    </source>
</evidence>
<dbReference type="RefSeq" id="WP_102482948.1">
    <property type="nucleotide sequence ID" value="NZ_MCSW01000195.1"/>
</dbReference>
<proteinExistence type="predicted"/>
<feature type="transmembrane region" description="Helical" evidence="6">
    <location>
        <begin position="226"/>
        <end position="248"/>
    </location>
</feature>
<feature type="transmembrane region" description="Helical" evidence="6">
    <location>
        <begin position="438"/>
        <end position="456"/>
    </location>
</feature>
<evidence type="ECO:0000256" key="5">
    <source>
        <dbReference type="ARBA" id="ARBA00023136"/>
    </source>
</evidence>
<keyword evidence="2" id="KW-1003">Cell membrane</keyword>
<accession>A0A2N7CBK2</accession>
<evidence type="ECO:0000256" key="4">
    <source>
        <dbReference type="ARBA" id="ARBA00022989"/>
    </source>
</evidence>
<reference evidence="8" key="1">
    <citation type="submission" date="2016-07" db="EMBL/GenBank/DDBJ databases">
        <title>Nontailed viruses are major unrecognized killers of bacteria in the ocean.</title>
        <authorList>
            <person name="Kauffman K."/>
            <person name="Hussain F."/>
            <person name="Yang J."/>
            <person name="Arevalo P."/>
            <person name="Brown J."/>
            <person name="Cutler M."/>
            <person name="Kelly L."/>
            <person name="Polz M.F."/>
        </authorList>
    </citation>
    <scope>NUCLEOTIDE SEQUENCE [LARGE SCALE GENOMIC DNA]</scope>
    <source>
        <strain evidence="8">10N.286.54.F3</strain>
    </source>
</reference>
<dbReference type="GO" id="GO:0005886">
    <property type="term" value="C:plasma membrane"/>
    <property type="evidence" value="ECO:0007669"/>
    <property type="project" value="UniProtKB-SubCell"/>
</dbReference>
<feature type="transmembrane region" description="Helical" evidence="6">
    <location>
        <begin position="268"/>
        <end position="286"/>
    </location>
</feature>